<dbReference type="Proteomes" id="UP000528608">
    <property type="component" value="Unassembled WGS sequence"/>
</dbReference>
<protein>
    <submittedName>
        <fullName evidence="1">Uncharacterized protein</fullName>
    </submittedName>
</protein>
<comment type="caution">
    <text evidence="1">The sequence shown here is derived from an EMBL/GenBank/DDBJ whole genome shotgun (WGS) entry which is preliminary data.</text>
</comment>
<reference evidence="1 2" key="1">
    <citation type="submission" date="2020-08" db="EMBL/GenBank/DDBJ databases">
        <title>Genomic Encyclopedia of Type Strains, Phase III (KMG-III): the genomes of soil and plant-associated and newly described type strains.</title>
        <authorList>
            <person name="Whitman W."/>
        </authorList>
    </citation>
    <scope>NUCLEOTIDE SEQUENCE [LARGE SCALE GENOMIC DNA]</scope>
    <source>
        <strain evidence="1 2">CECT 3259</strain>
    </source>
</reference>
<organism evidence="1 2">
    <name type="scientific">Streptomyces eurocidicus</name>
    <name type="common">Streptoverticillium eurocidicus</name>
    <dbReference type="NCBI Taxonomy" id="66423"/>
    <lineage>
        <taxon>Bacteria</taxon>
        <taxon>Bacillati</taxon>
        <taxon>Actinomycetota</taxon>
        <taxon>Actinomycetes</taxon>
        <taxon>Kitasatosporales</taxon>
        <taxon>Streptomycetaceae</taxon>
        <taxon>Streptomyces</taxon>
    </lineage>
</organism>
<dbReference type="OrthoDB" id="3431977at2"/>
<accession>A0A7W8F268</accession>
<gene>
    <name evidence="1" type="ORF">FHS36_002162</name>
</gene>
<dbReference type="AlphaFoldDB" id="A0A7W8F268"/>
<name>A0A7W8F268_STREU</name>
<dbReference type="EMBL" id="JACHJF010000005">
    <property type="protein sequence ID" value="MBB5118729.1"/>
    <property type="molecule type" value="Genomic_DNA"/>
</dbReference>
<evidence type="ECO:0000313" key="1">
    <source>
        <dbReference type="EMBL" id="MBB5118729.1"/>
    </source>
</evidence>
<evidence type="ECO:0000313" key="2">
    <source>
        <dbReference type="Proteomes" id="UP000528608"/>
    </source>
</evidence>
<dbReference type="RefSeq" id="WP_102917291.1">
    <property type="nucleotide sequence ID" value="NZ_JACHJF010000005.1"/>
</dbReference>
<sequence length="89" mass="10032">MTDTWAWEYDPDSAFVIGGIDNLAFIAKVEQRADELVRAAAALYLDGAKYMGTSPRMQEETVDASGMFVYQVVPRHQRVYVRQVTFLGP</sequence>
<proteinExistence type="predicted"/>